<comment type="caution">
    <text evidence="1">The sequence shown here is derived from an EMBL/GenBank/DDBJ whole genome shotgun (WGS) entry which is preliminary data.</text>
</comment>
<dbReference type="Proteomes" id="UP000031030">
    <property type="component" value="Unassembled WGS sequence"/>
</dbReference>
<name>A0A0B2A143_9MICO</name>
<keyword evidence="2" id="KW-1185">Reference proteome</keyword>
<evidence type="ECO:0000313" key="1">
    <source>
        <dbReference type="EMBL" id="KHK97190.1"/>
    </source>
</evidence>
<reference evidence="1 2" key="1">
    <citation type="submission" date="2014-11" db="EMBL/GenBank/DDBJ databases">
        <title>Genome sequence of Microbacterium mangrovi MUSC 115(T).</title>
        <authorList>
            <person name="Lee L.-H."/>
        </authorList>
    </citation>
    <scope>NUCLEOTIDE SEQUENCE [LARGE SCALE GENOMIC DNA]</scope>
    <source>
        <strain evidence="1 2">MUSC 115</strain>
    </source>
</reference>
<protein>
    <submittedName>
        <fullName evidence="1">Uncharacterized protein</fullName>
    </submittedName>
</protein>
<organism evidence="1 2">
    <name type="scientific">Microbacterium mangrovi</name>
    <dbReference type="NCBI Taxonomy" id="1348253"/>
    <lineage>
        <taxon>Bacteria</taxon>
        <taxon>Bacillati</taxon>
        <taxon>Actinomycetota</taxon>
        <taxon>Actinomycetes</taxon>
        <taxon>Micrococcales</taxon>
        <taxon>Microbacteriaceae</taxon>
        <taxon>Microbacterium</taxon>
    </lineage>
</organism>
<gene>
    <name evidence="1" type="ORF">LK09_13115</name>
</gene>
<dbReference type="EMBL" id="JTDK01000011">
    <property type="protein sequence ID" value="KHK97190.1"/>
    <property type="molecule type" value="Genomic_DNA"/>
</dbReference>
<dbReference type="AlphaFoldDB" id="A0A0B2A143"/>
<sequence length="110" mass="11869">MGGLDDWADLSWVVQSVRTSGMTDTAELRRHALELIDDVLRGGLMVAGDINADGFHPWGTGSDESASRIEREWTAGWGDAIPPPGAVVWLSNTDAGDALAREVLRREAHS</sequence>
<dbReference type="STRING" id="1348253.LK09_13115"/>
<accession>A0A0B2A143</accession>
<proteinExistence type="predicted"/>
<evidence type="ECO:0000313" key="2">
    <source>
        <dbReference type="Proteomes" id="UP000031030"/>
    </source>
</evidence>